<evidence type="ECO:0000256" key="8">
    <source>
        <dbReference type="ARBA" id="ARBA00023295"/>
    </source>
</evidence>
<dbReference type="HAMAP" id="MF_04110">
    <property type="entry name" value="ENDOLYSIN_T4"/>
    <property type="match status" value="1"/>
</dbReference>
<evidence type="ECO:0000256" key="4">
    <source>
        <dbReference type="ARBA" id="ARBA00022638"/>
    </source>
</evidence>
<dbReference type="Gene3D" id="1.10.530.40">
    <property type="match status" value="1"/>
</dbReference>
<name>A0A514CVS2_9CAUD</name>
<dbReference type="InterPro" id="IPR034690">
    <property type="entry name" value="Endolysin_T4_type"/>
</dbReference>
<keyword evidence="8 9" id="KW-0326">Glycosidase</keyword>
<dbReference type="Proteomes" id="UP000319935">
    <property type="component" value="Segment"/>
</dbReference>
<evidence type="ECO:0000256" key="1">
    <source>
        <dbReference type="ARBA" id="ARBA00000632"/>
    </source>
</evidence>
<evidence type="ECO:0000313" key="12">
    <source>
        <dbReference type="Proteomes" id="UP000319935"/>
    </source>
</evidence>
<dbReference type="EC" id="3.2.1.17" evidence="9"/>
<comment type="function">
    <text evidence="9">Endolysin with lysozyme activity that degrades host peptidoglycans and participates with the holin and spanin proteins in the sequential events which lead to the programmed host cell lysis releasing the mature viral particles. Once the holin has permeabilized the host cell membrane, the endolysin can reach the periplasm and break down the peptidoglycan layer.</text>
</comment>
<protein>
    <recommendedName>
        <fullName evidence="9">Endolysin</fullName>
        <ecNumber evidence="9">3.2.1.17</ecNumber>
    </recommendedName>
    <alternativeName>
        <fullName evidence="9">Lysis protein</fullName>
    </alternativeName>
    <alternativeName>
        <fullName evidence="9">Lysozyme</fullName>
    </alternativeName>
    <alternativeName>
        <fullName evidence="9">Muramidase</fullName>
    </alternativeName>
</protein>
<keyword evidence="7 9" id="KW-0578">Host cell lysis by virus</keyword>
<dbReference type="GO" id="GO:0016998">
    <property type="term" value="P:cell wall macromolecule catabolic process"/>
    <property type="evidence" value="ECO:0007669"/>
    <property type="project" value="InterPro"/>
</dbReference>
<dbReference type="GO" id="GO:0003796">
    <property type="term" value="F:lysozyme activity"/>
    <property type="evidence" value="ECO:0007669"/>
    <property type="project" value="UniProtKB-UniRule"/>
</dbReference>
<evidence type="ECO:0000256" key="10">
    <source>
        <dbReference type="RuleBase" id="RU003788"/>
    </source>
</evidence>
<keyword evidence="4 9" id="KW-0081">Bacteriolytic enzyme</keyword>
<dbReference type="PANTHER" id="PTHR38107:SF3">
    <property type="entry name" value="LYSOZYME RRRD-RELATED"/>
    <property type="match status" value="1"/>
</dbReference>
<comment type="catalytic activity">
    <reaction evidence="1 9 10">
        <text>Hydrolysis of (1-&gt;4)-beta-linkages between N-acetylmuramic acid and N-acetyl-D-glucosamine residues in a peptidoglycan and between N-acetyl-D-glucosamine residues in chitodextrins.</text>
        <dbReference type="EC" id="3.2.1.17"/>
    </reaction>
</comment>
<dbReference type="InterPro" id="IPR002196">
    <property type="entry name" value="Glyco_hydro_24"/>
</dbReference>
<keyword evidence="2 9" id="KW-0929">Antimicrobial</keyword>
<organism evidence="11 12">
    <name type="scientific">Achromobacter phage vB_AxyP_19-32_Axy21</name>
    <dbReference type="NCBI Taxonomy" id="2591045"/>
    <lineage>
        <taxon>Viruses</taxon>
        <taxon>Duplodnaviria</taxon>
        <taxon>Heunggongvirae</taxon>
        <taxon>Uroviricota</taxon>
        <taxon>Caudoviricetes</taxon>
        <taxon>Autographivirales</taxon>
        <taxon>Autoscriptoviridae</taxon>
        <taxon>Axyvirus</taxon>
        <taxon>Axyvirus 1932Axy21</taxon>
    </lineage>
</organism>
<evidence type="ECO:0000313" key="11">
    <source>
        <dbReference type="EMBL" id="QDH84566.1"/>
    </source>
</evidence>
<gene>
    <name evidence="11" type="ORF">Axy21_045</name>
</gene>
<feature type="active site" description="Proton donor/acceptor" evidence="9">
    <location>
        <position position="30"/>
    </location>
</feature>
<evidence type="ECO:0000256" key="9">
    <source>
        <dbReference type="HAMAP-Rule" id="MF_04110"/>
    </source>
</evidence>
<dbReference type="GO" id="GO:0044659">
    <property type="term" value="P:viral release from host cell by cytolysis"/>
    <property type="evidence" value="ECO:0007669"/>
    <property type="project" value="UniProtKB-UniRule"/>
</dbReference>
<evidence type="ECO:0000256" key="7">
    <source>
        <dbReference type="ARBA" id="ARBA00023142"/>
    </source>
</evidence>
<evidence type="ECO:0000256" key="3">
    <source>
        <dbReference type="ARBA" id="ARBA00022612"/>
    </source>
</evidence>
<keyword evidence="6 9" id="KW-0204">Cytolysis</keyword>
<proteinExistence type="inferred from homology"/>
<sequence length="157" mass="17395">MEAIKIARAAALAVTMLLGLEAMAPRPYLDIAGVLTDCVGNTKDVSWDKLRTKAECMALLESEVGRRVLDIAKDLPDDNWTINNLAAYTSWHYNVSDVGRGTAYDTSTVRKLIRAGKYEQACYGMGAWNKITVNGKKVESRGLTNRRNKEIAVCLRK</sequence>
<evidence type="ECO:0000256" key="2">
    <source>
        <dbReference type="ARBA" id="ARBA00022529"/>
    </source>
</evidence>
<keyword evidence="12" id="KW-1185">Reference proteome</keyword>
<dbReference type="InterPro" id="IPR051018">
    <property type="entry name" value="Bacteriophage_GH24"/>
</dbReference>
<dbReference type="GO" id="GO:0030430">
    <property type="term" value="C:host cell cytoplasm"/>
    <property type="evidence" value="ECO:0007669"/>
    <property type="project" value="UniProtKB-SubCell"/>
</dbReference>
<dbReference type="EMBL" id="MK962638">
    <property type="protein sequence ID" value="QDH84566.1"/>
    <property type="molecule type" value="Genomic_DNA"/>
</dbReference>
<keyword evidence="3 9" id="KW-1188">Viral release from host cell</keyword>
<dbReference type="Pfam" id="PF00959">
    <property type="entry name" value="Phage_lysozyme"/>
    <property type="match status" value="1"/>
</dbReference>
<dbReference type="InterPro" id="IPR023346">
    <property type="entry name" value="Lysozyme-like_dom_sf"/>
</dbReference>
<comment type="subcellular location">
    <subcellularLocation>
        <location evidence="9">Host cytoplasm</location>
    </subcellularLocation>
    <text evidence="9">The endolysin is cytoplasmic, but can reach the periplasmic space with the help of the holins which disrupt the host cell membrane.</text>
</comment>
<accession>A0A514CVS2</accession>
<dbReference type="PANTHER" id="PTHR38107">
    <property type="match status" value="1"/>
</dbReference>
<feature type="active site" description="Proton donor/acceptor" evidence="9">
    <location>
        <position position="21"/>
    </location>
</feature>
<comment type="similarity">
    <text evidence="9 10">Belongs to the glycosyl hydrolase 24 family.</text>
</comment>
<keyword evidence="9" id="KW-1035">Host cytoplasm</keyword>
<dbReference type="GO" id="GO:0009253">
    <property type="term" value="P:peptidoglycan catabolic process"/>
    <property type="evidence" value="ECO:0007669"/>
    <property type="project" value="UniProtKB-UniRule"/>
</dbReference>
<evidence type="ECO:0000256" key="6">
    <source>
        <dbReference type="ARBA" id="ARBA00022852"/>
    </source>
</evidence>
<evidence type="ECO:0000256" key="5">
    <source>
        <dbReference type="ARBA" id="ARBA00022801"/>
    </source>
</evidence>
<dbReference type="GO" id="GO:0042742">
    <property type="term" value="P:defense response to bacterium"/>
    <property type="evidence" value="ECO:0007669"/>
    <property type="project" value="UniProtKB-KW"/>
</dbReference>
<dbReference type="SUPFAM" id="SSF53955">
    <property type="entry name" value="Lysozyme-like"/>
    <property type="match status" value="1"/>
</dbReference>
<keyword evidence="5 9" id="KW-0378">Hydrolase</keyword>
<reference evidence="11 12" key="1">
    <citation type="submission" date="2019-05" db="EMBL/GenBank/DDBJ databases">
        <title>Complete genome sequence of sixteen phages from Abidjan, cote d'Ivoire, isolated on a single strain of Achromobacter xylosoxidans.</title>
        <authorList>
            <person name="Essoh C."/>
            <person name="Vernadet J.-P."/>
            <person name="Vergnaud G."/>
            <person name="Pourcel C."/>
        </authorList>
    </citation>
    <scope>NUCLEOTIDE SEQUENCE [LARGE SCALE GENOMIC DNA]</scope>
</reference>
<dbReference type="InterPro" id="IPR023347">
    <property type="entry name" value="Lysozyme_dom_sf"/>
</dbReference>